<dbReference type="GO" id="GO:0005737">
    <property type="term" value="C:cytoplasm"/>
    <property type="evidence" value="ECO:0007669"/>
    <property type="project" value="TreeGrafter"/>
</dbReference>
<dbReference type="PANTHER" id="PTHR16155">
    <property type="entry name" value="DED DOMAIN-CONTAINING PROTEIN"/>
    <property type="match status" value="1"/>
</dbReference>
<proteinExistence type="predicted"/>
<dbReference type="Proteomes" id="UP000594220">
    <property type="component" value="Unplaced"/>
</dbReference>
<reference evidence="1" key="1">
    <citation type="submission" date="2025-08" db="UniProtKB">
        <authorList>
            <consortium name="Ensembl"/>
        </authorList>
    </citation>
    <scope>IDENTIFICATION</scope>
</reference>
<accession>A0A7M4DZY9</accession>
<dbReference type="Ensembl" id="ENSCPRT00005002689.1">
    <property type="protein sequence ID" value="ENSCPRP00005002299.1"/>
    <property type="gene ID" value="ENSCPRG00005001679.1"/>
</dbReference>
<evidence type="ECO:0000313" key="2">
    <source>
        <dbReference type="Proteomes" id="UP000594220"/>
    </source>
</evidence>
<name>A0A7M4DZY9_CROPO</name>
<evidence type="ECO:0008006" key="3">
    <source>
        <dbReference type="Google" id="ProtNLM"/>
    </source>
</evidence>
<evidence type="ECO:0000313" key="1">
    <source>
        <dbReference type="Ensembl" id="ENSCPRP00005002299.1"/>
    </source>
</evidence>
<dbReference type="Gene3D" id="3.30.950.30">
    <property type="entry name" value="Schlafen, AAA domain"/>
    <property type="match status" value="1"/>
</dbReference>
<sequence>MDNHHRKEVQSIGIKKEYVNKLYEEEVTGPVLKELDEVFLKSIGMKGGQIHILTRKRNELLEHFHKNTGLDLKGKITYPSGASEIDASSPAGCIGKKDTEKIEATLDRAGGRKSRSLHENTAEAITLSKFRPFRSEDINFKYVKNNVLGPETGITDLVTPCHEYKSLAIAAELDRQRLQVKLANEIIRFASACMNVRTNGTIHFGVMDRNEDKGWKHGQIVGVKVRDRDAYVDALDYIERCFDKAEQEAARHCIHPPIFVEVIQKDSQEQTFVVEVDIEPSSSIANGRVFQVCLPRFNQDSNKVIIEKHPVFYQRVGANSEPVKTEELLPFIKGLQERDARREKAESSSREDHDGISQDLGRKLSILLTDGKNYINDSLWYILVTNRCKKEDLKHVNFLTRMNIFCVFDFDEDSNVSGLYAQFKEYHATSSHFLHDYSNENKMTTTQFQKHLCLFDHTSWIFCNGRNDYHGSEKPCDENTWIRTKKKYLKKAISFICDEILPKGSFVVLFLLLSPVEKPIVDTFQEFYTEMNGMEYIMCIAESREDYEKWANLAQASCKIETLEQKSIVGMKLSHVDATIQTMMSSTTCARHLPVSTRGLCALPTLEEEKMFSLEILCVNQCDDIKLDLLTASEIQEIEQTFYQGRRISWKNFWLAEKGKCGEVIEREACKDVSKILDEMLHETRIRYSVTKVKIFHHPGSGGSTIARQVLWKRRKDLRCAIVKSSYPVATVCQHAVNFRKYEEKDTIHCPPVLLLIEDYDEDFVDELKNDLLDAMAVSKVHSSRTCFILMCCKRSNDPEKRCKDSPLDTVAVTHKLTDHEKSLFKTKLERFTKQKDFKPEFILTFVLMCEEFKETYVREFVQHLLQGIDLSSRDTSLMRYVALLNFYVHNSYVSLSHCEAFLGRGAYTEKRAREHDFISHLSEQARVIFIELREDTTYLSSVQIIHYLVAKEILQQLSGDLPQSQIAMSLLQEKVLFQHRFGREEFIKFIRDLFIRRDKKSRGDNTDSLFSPFIEHVCSFEDCEKAIAVLKAAYECLGKDAFFAQQLARLHYIHDKFEDAEYWAGVAKSHLPNDSFILDTEGQVYRRWFSFTVDKMTEEATPEEAIQKIEIALKAMKCFRAAQQAAKLEIDTMNNAGYFGEVEVGCRLLKFLSMLEVFPRNTEREHSELVRYLISDYIPESIKKSWGKLHSRLKGLRQNIYNALEWISEDLIYNPRKWLKRQSEAYAKFFISKSLVEENNAGPETQLLRRMNIYRNGGGNVTTILSLLSDTKEKRSVQKLETIISFYAEDPLRERLEDIDLINYILSHITLACVSPGSSKLLPFQKLRELSKRFFKQRRTTFPASAYFLLTLLYWPDEALDIEPNPDKYDILISALQTMKHLNDIKMKNVAPRKKRIYTHFFLGKGYGLGKIVHKTRIDKLISGSLDERRMKWLHGDVWNIGKIREVLKRVSGWTEDRKVFIRGHGRPIHILPLHYDSVPPGSENVTLYLGFSFNGLVAYNIEVEKDKTHMRK</sequence>
<dbReference type="InterPro" id="IPR038461">
    <property type="entry name" value="Schlafen_AlbA_2_dom_sf"/>
</dbReference>
<keyword evidence="2" id="KW-1185">Reference proteome</keyword>
<dbReference type="PANTHER" id="PTHR16155:SF3">
    <property type="entry name" value="STERILE ALPHA MOTIF DOMAIN-CONTAINING PROTEIN 9-LIKE"/>
    <property type="match status" value="1"/>
</dbReference>
<protein>
    <recommendedName>
        <fullName evidence="3">Sterile alpha motif domain containing 9 like</fullName>
    </recommendedName>
</protein>
<organism evidence="1 2">
    <name type="scientific">Crocodylus porosus</name>
    <name type="common">Saltwater crocodile</name>
    <name type="synonym">Estuarine crocodile</name>
    <dbReference type="NCBI Taxonomy" id="8502"/>
    <lineage>
        <taxon>Eukaryota</taxon>
        <taxon>Metazoa</taxon>
        <taxon>Chordata</taxon>
        <taxon>Craniata</taxon>
        <taxon>Vertebrata</taxon>
        <taxon>Euteleostomi</taxon>
        <taxon>Archelosauria</taxon>
        <taxon>Archosauria</taxon>
        <taxon>Crocodylia</taxon>
        <taxon>Longirostres</taxon>
        <taxon>Crocodylidae</taxon>
        <taxon>Crocodylus</taxon>
    </lineage>
</organism>
<dbReference type="GeneTree" id="ENSGT00390000013973"/>
<reference evidence="1" key="2">
    <citation type="submission" date="2025-09" db="UniProtKB">
        <authorList>
            <consortium name="Ensembl"/>
        </authorList>
    </citation>
    <scope>IDENTIFICATION</scope>
</reference>